<dbReference type="EMBL" id="QGMZ01000006">
    <property type="protein sequence ID" value="PWR75934.1"/>
    <property type="molecule type" value="Genomic_DNA"/>
</dbReference>
<keyword evidence="1" id="KW-1133">Transmembrane helix</keyword>
<evidence type="ECO:0000313" key="2">
    <source>
        <dbReference type="EMBL" id="PWR75934.1"/>
    </source>
</evidence>
<feature type="transmembrane region" description="Helical" evidence="1">
    <location>
        <begin position="52"/>
        <end position="72"/>
    </location>
</feature>
<dbReference type="Proteomes" id="UP000245934">
    <property type="component" value="Unassembled WGS sequence"/>
</dbReference>
<feature type="transmembrane region" description="Helical" evidence="1">
    <location>
        <begin position="175"/>
        <end position="197"/>
    </location>
</feature>
<name>A0A2V2N7A5_9EURY</name>
<protein>
    <submittedName>
        <fullName evidence="2">Uncharacterized protein</fullName>
    </submittedName>
</protein>
<proteinExistence type="predicted"/>
<feature type="transmembrane region" description="Helical" evidence="1">
    <location>
        <begin position="150"/>
        <end position="169"/>
    </location>
</feature>
<organism evidence="2 3">
    <name type="scientific">Methanospirillum stamsii</name>
    <dbReference type="NCBI Taxonomy" id="1277351"/>
    <lineage>
        <taxon>Archaea</taxon>
        <taxon>Methanobacteriati</taxon>
        <taxon>Methanobacteriota</taxon>
        <taxon>Stenosarchaea group</taxon>
        <taxon>Methanomicrobia</taxon>
        <taxon>Methanomicrobiales</taxon>
        <taxon>Methanospirillaceae</taxon>
        <taxon>Methanospirillum</taxon>
    </lineage>
</organism>
<keyword evidence="3" id="KW-1185">Reference proteome</keyword>
<reference evidence="2 3" key="1">
    <citation type="submission" date="2018-05" db="EMBL/GenBank/DDBJ databases">
        <title>Draft genome of Methanospirillum stamsii Pt1.</title>
        <authorList>
            <person name="Dueholm M.S."/>
            <person name="Nielsen P.H."/>
            <person name="Bakmann L.F."/>
            <person name="Otzen D.E."/>
        </authorList>
    </citation>
    <scope>NUCLEOTIDE SEQUENCE [LARGE SCALE GENOMIC DNA]</scope>
    <source>
        <strain evidence="2 3">Pt1</strain>
    </source>
</reference>
<comment type="caution">
    <text evidence="2">The sequence shown here is derived from an EMBL/GenBank/DDBJ whole genome shotgun (WGS) entry which is preliminary data.</text>
</comment>
<accession>A0A2V2N7A5</accession>
<evidence type="ECO:0000256" key="1">
    <source>
        <dbReference type="SAM" id="Phobius"/>
    </source>
</evidence>
<sequence length="204" mass="23586">MVSTIFIKKNVKLTFSKIAIKKGNFSQIHMVGLNEFFQKEILKKYFQEYRPYIIPFVMFLFLTIIPIEGYIMGSGFGYGVRGICYRFQITGLGESFIPISYEFQYVLSGLISGKNMYALFIWAGGSVLFGLATMLQFLNCIEFRQIQKRLSLLFFTISIFLFIVSEMVYYSPFFYGPSGVCVLFGIPVVIALCWMMWQEKKDNA</sequence>
<keyword evidence="1" id="KW-0812">Transmembrane</keyword>
<keyword evidence="1" id="KW-0472">Membrane</keyword>
<gene>
    <name evidence="2" type="ORF">DLD82_02425</name>
</gene>
<dbReference type="AlphaFoldDB" id="A0A2V2N7A5"/>
<feature type="transmembrane region" description="Helical" evidence="1">
    <location>
        <begin position="116"/>
        <end position="138"/>
    </location>
</feature>
<evidence type="ECO:0000313" key="3">
    <source>
        <dbReference type="Proteomes" id="UP000245934"/>
    </source>
</evidence>